<evidence type="ECO:0000256" key="1">
    <source>
        <dbReference type="SAM" id="MobiDB-lite"/>
    </source>
</evidence>
<dbReference type="Pfam" id="PF14219">
    <property type="entry name" value="DUF4328"/>
    <property type="match status" value="1"/>
</dbReference>
<dbReference type="EMBL" id="JAMRXG010000012">
    <property type="protein sequence ID" value="MCM6776900.1"/>
    <property type="molecule type" value="Genomic_DNA"/>
</dbReference>
<feature type="region of interest" description="Disordered" evidence="1">
    <location>
        <begin position="321"/>
        <end position="354"/>
    </location>
</feature>
<feature type="region of interest" description="Disordered" evidence="1">
    <location>
        <begin position="51"/>
        <end position="84"/>
    </location>
</feature>
<feature type="transmembrane region" description="Helical" evidence="2">
    <location>
        <begin position="266"/>
        <end position="285"/>
    </location>
</feature>
<feature type="compositionally biased region" description="Basic and acidic residues" evidence="1">
    <location>
        <begin position="57"/>
        <end position="73"/>
    </location>
</feature>
<dbReference type="InterPro" id="IPR025565">
    <property type="entry name" value="DUF4328"/>
</dbReference>
<evidence type="ECO:0000259" key="3">
    <source>
        <dbReference type="Pfam" id="PF14219"/>
    </source>
</evidence>
<sequence>MSTVVQPCVRCGARWAVRGTPMHWCPRCHGVLLSPAPVDAPPQRRNYRWVARVPGRRPRDGRAPRPPVRRDPTTPRYTEIPRWGLRDAPPRPALAPVNRLAGLTDRVAGLLLTTAVLFGVAAGAELGRYLILLHNRTRLIHPALLLVSDASVFLTAGLAAVFALLSAVAAVGWLARARGAAYARVGRRDPRSLRTLLCGCLIPVANLLWPGVFLTELVDRRGGDPRVLRAVRIWWGVWILNGLMVAAALAWRFARSLQAQADGVMFTVYTDLVAAAVAVLSLWVIRLCEGRDLRGRVRTSKRWLAASGPVAPVIEPVHPVAESAGRASDSVVGKDVGTDAAHASGSEQEEVMAK</sequence>
<comment type="caution">
    <text evidence="4">The sequence shown here is derived from an EMBL/GenBank/DDBJ whole genome shotgun (WGS) entry which is preliminary data.</text>
</comment>
<keyword evidence="2" id="KW-1133">Transmembrane helix</keyword>
<feature type="transmembrane region" description="Helical" evidence="2">
    <location>
        <begin position="196"/>
        <end position="213"/>
    </location>
</feature>
<feature type="transmembrane region" description="Helical" evidence="2">
    <location>
        <begin position="107"/>
        <end position="131"/>
    </location>
</feature>
<name>A0A9X2EAY8_9NOCA</name>
<feature type="transmembrane region" description="Helical" evidence="2">
    <location>
        <begin position="233"/>
        <end position="254"/>
    </location>
</feature>
<evidence type="ECO:0000313" key="5">
    <source>
        <dbReference type="Proteomes" id="UP001139157"/>
    </source>
</evidence>
<gene>
    <name evidence="4" type="ORF">NDR86_25760</name>
</gene>
<organism evidence="4 5">
    <name type="scientific">Nocardia pulmonis</name>
    <dbReference type="NCBI Taxonomy" id="2951408"/>
    <lineage>
        <taxon>Bacteria</taxon>
        <taxon>Bacillati</taxon>
        <taxon>Actinomycetota</taxon>
        <taxon>Actinomycetes</taxon>
        <taxon>Mycobacteriales</taxon>
        <taxon>Nocardiaceae</taxon>
        <taxon>Nocardia</taxon>
    </lineage>
</organism>
<dbReference type="AlphaFoldDB" id="A0A9X2EAY8"/>
<evidence type="ECO:0000313" key="4">
    <source>
        <dbReference type="EMBL" id="MCM6776900.1"/>
    </source>
</evidence>
<dbReference type="Proteomes" id="UP001139157">
    <property type="component" value="Unassembled WGS sequence"/>
</dbReference>
<keyword evidence="5" id="KW-1185">Reference proteome</keyword>
<evidence type="ECO:0000256" key="2">
    <source>
        <dbReference type="SAM" id="Phobius"/>
    </source>
</evidence>
<accession>A0A9X2EAY8</accession>
<protein>
    <submittedName>
        <fullName evidence="4">DUF4328 domain-containing protein</fullName>
    </submittedName>
</protein>
<dbReference type="RefSeq" id="WP_251915391.1">
    <property type="nucleotide sequence ID" value="NZ_JAMRXG010000012.1"/>
</dbReference>
<keyword evidence="2" id="KW-0472">Membrane</keyword>
<feature type="transmembrane region" description="Helical" evidence="2">
    <location>
        <begin position="151"/>
        <end position="175"/>
    </location>
</feature>
<feature type="domain" description="DUF4328" evidence="3">
    <location>
        <begin position="136"/>
        <end position="288"/>
    </location>
</feature>
<keyword evidence="2" id="KW-0812">Transmembrane</keyword>
<reference evidence="4" key="1">
    <citation type="submission" date="2022-06" db="EMBL/GenBank/DDBJ databases">
        <title>Novel species in genus nocardia.</title>
        <authorList>
            <person name="Li F."/>
        </authorList>
    </citation>
    <scope>NUCLEOTIDE SEQUENCE</scope>
    <source>
        <strain evidence="4">CDC141</strain>
    </source>
</reference>
<proteinExistence type="predicted"/>